<dbReference type="GO" id="GO:0004017">
    <property type="term" value="F:AMP kinase activity"/>
    <property type="evidence" value="ECO:0007669"/>
    <property type="project" value="UniProtKB-EC"/>
</dbReference>
<dbReference type="AlphaFoldDB" id="A0AAD9MHD8"/>
<dbReference type="InterPro" id="IPR006259">
    <property type="entry name" value="Adenyl_kin_sub"/>
</dbReference>
<keyword evidence="6 7" id="KW-0418">Kinase</keyword>
<dbReference type="PROSITE" id="PS00113">
    <property type="entry name" value="ADENYLATE_KINASE"/>
    <property type="match status" value="1"/>
</dbReference>
<evidence type="ECO:0000256" key="1">
    <source>
        <dbReference type="ARBA" id="ARBA00000582"/>
    </source>
</evidence>
<evidence type="ECO:0000256" key="5">
    <source>
        <dbReference type="ARBA" id="ARBA00022741"/>
    </source>
</evidence>
<keyword evidence="5" id="KW-0547">Nucleotide-binding</keyword>
<evidence type="ECO:0000313" key="8">
    <source>
        <dbReference type="EMBL" id="KAK2076667.1"/>
    </source>
</evidence>
<dbReference type="SUPFAM" id="SSF52540">
    <property type="entry name" value="P-loop containing nucleoside triphosphate hydrolases"/>
    <property type="match status" value="1"/>
</dbReference>
<dbReference type="Pfam" id="PF00406">
    <property type="entry name" value="ADK"/>
    <property type="match status" value="1"/>
</dbReference>
<comment type="similarity">
    <text evidence="2 7">Belongs to the adenylate kinase family.</text>
</comment>
<dbReference type="InterPro" id="IPR033690">
    <property type="entry name" value="Adenylat_kinase_CS"/>
</dbReference>
<dbReference type="PANTHER" id="PTHR23359">
    <property type="entry name" value="NUCLEOTIDE KINASE"/>
    <property type="match status" value="1"/>
</dbReference>
<comment type="caution">
    <text evidence="8">The sequence shown here is derived from an EMBL/GenBank/DDBJ whole genome shotgun (WGS) entry which is preliminary data.</text>
</comment>
<evidence type="ECO:0000256" key="2">
    <source>
        <dbReference type="ARBA" id="ARBA00007220"/>
    </source>
</evidence>
<dbReference type="EC" id="2.7.4.3" evidence="3"/>
<accession>A0AAD9MHD8</accession>
<dbReference type="Proteomes" id="UP001255856">
    <property type="component" value="Unassembled WGS sequence"/>
</dbReference>
<dbReference type="NCBIfam" id="TIGR01351">
    <property type="entry name" value="adk"/>
    <property type="match status" value="1"/>
</dbReference>
<organism evidence="8 9">
    <name type="scientific">Prototheca wickerhamii</name>
    <dbReference type="NCBI Taxonomy" id="3111"/>
    <lineage>
        <taxon>Eukaryota</taxon>
        <taxon>Viridiplantae</taxon>
        <taxon>Chlorophyta</taxon>
        <taxon>core chlorophytes</taxon>
        <taxon>Trebouxiophyceae</taxon>
        <taxon>Chlorellales</taxon>
        <taxon>Chlorellaceae</taxon>
        <taxon>Prototheca</taxon>
    </lineage>
</organism>
<evidence type="ECO:0000256" key="4">
    <source>
        <dbReference type="ARBA" id="ARBA00022679"/>
    </source>
</evidence>
<dbReference type="InterPro" id="IPR036193">
    <property type="entry name" value="ADK_active_lid_dom_sf"/>
</dbReference>
<keyword evidence="4 7" id="KW-0808">Transferase</keyword>
<dbReference type="CDD" id="cd01428">
    <property type="entry name" value="ADK"/>
    <property type="match status" value="1"/>
</dbReference>
<proteinExistence type="inferred from homology"/>
<sequence length="198" mass="21024">MAVTFGLVHISAGDLLRAEVALGTPAGKKAAGFMTAGKLVPNEVVVEMVVSALGAAEAGGRGWLLDGYPRSEEQAEAIERAGVRPDAFVLLNVPDDALVERVVGRRLDPVTGEIYHLTFKPPPAEVVPRLRQRSDDTEEAVRTRLATYHANLEAVLGYYSEVVVQIDGARSMDAVYEDVKAALEQLSEAPAQAASGSA</sequence>
<dbReference type="SUPFAM" id="SSF57774">
    <property type="entry name" value="Microbial and mitochondrial ADK, insert 'zinc finger' domain"/>
    <property type="match status" value="1"/>
</dbReference>
<protein>
    <recommendedName>
        <fullName evidence="3">adenylate kinase</fullName>
        <ecNumber evidence="3">2.7.4.3</ecNumber>
    </recommendedName>
</protein>
<evidence type="ECO:0000256" key="3">
    <source>
        <dbReference type="ARBA" id="ARBA00012955"/>
    </source>
</evidence>
<dbReference type="InterPro" id="IPR000850">
    <property type="entry name" value="Adenylat/UMP-CMP_kin"/>
</dbReference>
<evidence type="ECO:0000256" key="7">
    <source>
        <dbReference type="RuleBase" id="RU003330"/>
    </source>
</evidence>
<reference evidence="8" key="1">
    <citation type="submission" date="2021-01" db="EMBL/GenBank/DDBJ databases">
        <authorList>
            <person name="Eckstrom K.M.E."/>
        </authorList>
    </citation>
    <scope>NUCLEOTIDE SEQUENCE</scope>
    <source>
        <strain evidence="8">UVCC 0001</strain>
    </source>
</reference>
<evidence type="ECO:0000313" key="9">
    <source>
        <dbReference type="Proteomes" id="UP001255856"/>
    </source>
</evidence>
<gene>
    <name evidence="8" type="ORF">QBZ16_005427</name>
</gene>
<evidence type="ECO:0000256" key="6">
    <source>
        <dbReference type="ARBA" id="ARBA00022777"/>
    </source>
</evidence>
<dbReference type="HAMAP" id="MF_00235">
    <property type="entry name" value="Adenylate_kinase_Adk"/>
    <property type="match status" value="1"/>
</dbReference>
<dbReference type="PRINTS" id="PR00094">
    <property type="entry name" value="ADENYLTKNASE"/>
</dbReference>
<dbReference type="EMBL" id="JASFZW010000009">
    <property type="protein sequence ID" value="KAK2076667.1"/>
    <property type="molecule type" value="Genomic_DNA"/>
</dbReference>
<dbReference type="GO" id="GO:0005524">
    <property type="term" value="F:ATP binding"/>
    <property type="evidence" value="ECO:0007669"/>
    <property type="project" value="InterPro"/>
</dbReference>
<keyword evidence="9" id="KW-1185">Reference proteome</keyword>
<name>A0AAD9MHD8_PROWI</name>
<dbReference type="Gene3D" id="3.40.50.300">
    <property type="entry name" value="P-loop containing nucleotide triphosphate hydrolases"/>
    <property type="match status" value="1"/>
</dbReference>
<dbReference type="InterPro" id="IPR027417">
    <property type="entry name" value="P-loop_NTPase"/>
</dbReference>
<comment type="catalytic activity">
    <reaction evidence="1">
        <text>AMP + ATP = 2 ADP</text>
        <dbReference type="Rhea" id="RHEA:12973"/>
        <dbReference type="ChEBI" id="CHEBI:30616"/>
        <dbReference type="ChEBI" id="CHEBI:456215"/>
        <dbReference type="ChEBI" id="CHEBI:456216"/>
        <dbReference type="EC" id="2.7.4.3"/>
    </reaction>
</comment>